<protein>
    <submittedName>
        <fullName evidence="3">Uncharacterized protein</fullName>
    </submittedName>
</protein>
<name>A0A1I8GPN6_9PLAT</name>
<dbReference type="Proteomes" id="UP000095280">
    <property type="component" value="Unplaced"/>
</dbReference>
<keyword evidence="2" id="KW-1185">Reference proteome</keyword>
<dbReference type="WBParaSite" id="maker-uti_cns_0002651-snap-gene-0.2-mRNA-1">
    <property type="protein sequence ID" value="maker-uti_cns_0002651-snap-gene-0.2-mRNA-1"/>
    <property type="gene ID" value="maker-uti_cns_0002651-snap-gene-0.2"/>
</dbReference>
<evidence type="ECO:0000313" key="2">
    <source>
        <dbReference type="Proteomes" id="UP000095280"/>
    </source>
</evidence>
<reference evidence="3" key="1">
    <citation type="submission" date="2016-11" db="UniProtKB">
        <authorList>
            <consortium name="WormBaseParasite"/>
        </authorList>
    </citation>
    <scope>IDENTIFICATION</scope>
</reference>
<organism evidence="2 3">
    <name type="scientific">Macrostomum lignano</name>
    <dbReference type="NCBI Taxonomy" id="282301"/>
    <lineage>
        <taxon>Eukaryota</taxon>
        <taxon>Metazoa</taxon>
        <taxon>Spiralia</taxon>
        <taxon>Lophotrochozoa</taxon>
        <taxon>Platyhelminthes</taxon>
        <taxon>Rhabditophora</taxon>
        <taxon>Macrostomorpha</taxon>
        <taxon>Macrostomida</taxon>
        <taxon>Macrostomidae</taxon>
        <taxon>Macrostomum</taxon>
    </lineage>
</organism>
<accession>A0A1I8GPN6</accession>
<evidence type="ECO:0000313" key="3">
    <source>
        <dbReference type="WBParaSite" id="maker-uti_cns_0002651-snap-gene-0.2-mRNA-1"/>
    </source>
</evidence>
<sequence>MSASAAHIQHFSLELDSEAAVCCPRPQSLPLPAGQSVVAATSKGPDPSATAA</sequence>
<evidence type="ECO:0000256" key="1">
    <source>
        <dbReference type="SAM" id="MobiDB-lite"/>
    </source>
</evidence>
<dbReference type="AlphaFoldDB" id="A0A1I8GPN6"/>
<feature type="region of interest" description="Disordered" evidence="1">
    <location>
        <begin position="29"/>
        <end position="52"/>
    </location>
</feature>
<proteinExistence type="predicted"/>